<accession>A0A6A6F710</accession>
<evidence type="ECO:0008006" key="4">
    <source>
        <dbReference type="Google" id="ProtNLM"/>
    </source>
</evidence>
<evidence type="ECO:0000313" key="2">
    <source>
        <dbReference type="EMBL" id="KAF2209596.1"/>
    </source>
</evidence>
<dbReference type="AlphaFoldDB" id="A0A6A6F710"/>
<name>A0A6A6F710_9PEZI</name>
<evidence type="ECO:0000313" key="3">
    <source>
        <dbReference type="Proteomes" id="UP000799539"/>
    </source>
</evidence>
<dbReference type="Proteomes" id="UP000799539">
    <property type="component" value="Unassembled WGS sequence"/>
</dbReference>
<keyword evidence="3" id="KW-1185">Reference proteome</keyword>
<proteinExistence type="predicted"/>
<feature type="signal peptide" evidence="1">
    <location>
        <begin position="1"/>
        <end position="21"/>
    </location>
</feature>
<protein>
    <recommendedName>
        <fullName evidence="4">AA1-like domain-containing protein</fullName>
    </recommendedName>
</protein>
<feature type="chain" id="PRO_5025480343" description="AA1-like domain-containing protein" evidence="1">
    <location>
        <begin position="22"/>
        <end position="177"/>
    </location>
</feature>
<organism evidence="2 3">
    <name type="scientific">Cercospora zeae-maydis SCOH1-5</name>
    <dbReference type="NCBI Taxonomy" id="717836"/>
    <lineage>
        <taxon>Eukaryota</taxon>
        <taxon>Fungi</taxon>
        <taxon>Dikarya</taxon>
        <taxon>Ascomycota</taxon>
        <taxon>Pezizomycotina</taxon>
        <taxon>Dothideomycetes</taxon>
        <taxon>Dothideomycetidae</taxon>
        <taxon>Mycosphaerellales</taxon>
        <taxon>Mycosphaerellaceae</taxon>
        <taxon>Cercospora</taxon>
    </lineage>
</organism>
<evidence type="ECO:0000256" key="1">
    <source>
        <dbReference type="SAM" id="SignalP"/>
    </source>
</evidence>
<gene>
    <name evidence="2" type="ORF">CERZMDRAFT_91359</name>
</gene>
<dbReference type="EMBL" id="ML992686">
    <property type="protein sequence ID" value="KAF2209596.1"/>
    <property type="molecule type" value="Genomic_DNA"/>
</dbReference>
<reference evidence="2" key="1">
    <citation type="journal article" date="2020" name="Stud. Mycol.">
        <title>101 Dothideomycetes genomes: a test case for predicting lifestyles and emergence of pathogens.</title>
        <authorList>
            <person name="Haridas S."/>
            <person name="Albert R."/>
            <person name="Binder M."/>
            <person name="Bloem J."/>
            <person name="Labutti K."/>
            <person name="Salamov A."/>
            <person name="Andreopoulos B."/>
            <person name="Baker S."/>
            <person name="Barry K."/>
            <person name="Bills G."/>
            <person name="Bluhm B."/>
            <person name="Cannon C."/>
            <person name="Castanera R."/>
            <person name="Culley D."/>
            <person name="Daum C."/>
            <person name="Ezra D."/>
            <person name="Gonzalez J."/>
            <person name="Henrissat B."/>
            <person name="Kuo A."/>
            <person name="Liang C."/>
            <person name="Lipzen A."/>
            <person name="Lutzoni F."/>
            <person name="Magnuson J."/>
            <person name="Mondo S."/>
            <person name="Nolan M."/>
            <person name="Ohm R."/>
            <person name="Pangilinan J."/>
            <person name="Park H.-J."/>
            <person name="Ramirez L."/>
            <person name="Alfaro M."/>
            <person name="Sun H."/>
            <person name="Tritt A."/>
            <person name="Yoshinaga Y."/>
            <person name="Zwiers L.-H."/>
            <person name="Turgeon B."/>
            <person name="Goodwin S."/>
            <person name="Spatafora J."/>
            <person name="Crous P."/>
            <person name="Grigoriev I."/>
        </authorList>
    </citation>
    <scope>NUCLEOTIDE SEQUENCE</scope>
    <source>
        <strain evidence="2">SCOH1-5</strain>
    </source>
</reference>
<keyword evidence="1" id="KW-0732">Signal</keyword>
<sequence>MINLISLSVALLSANIGLAAAPPPSPLESFFSPAETKPRNAVKRPGALTDPDLDGYHKLYMSETKDGECTVEEGWGHAELFECQSFKDGVNIETIAAYGFTPKDGKSWGDDVTMFSIHTYKDADCNNKTSVLFSSFVSADGEPYPFFPCQTMGKVKSLMSIPIVKNDLCDKSFKPEL</sequence>